<dbReference type="InterPro" id="IPR050955">
    <property type="entry name" value="Plant_Biomass_Hydrol_Est"/>
</dbReference>
<evidence type="ECO:0000259" key="3">
    <source>
        <dbReference type="Pfam" id="PF18435"/>
    </source>
</evidence>
<dbReference type="STRING" id="515635.Dtur_0242"/>
<dbReference type="AlphaFoldDB" id="B8E1P3"/>
<keyword evidence="5" id="KW-1185">Reference proteome</keyword>
<dbReference type="PATRIC" id="fig|515635.4.peg.253"/>
<dbReference type="SMR" id="B8E1P3"/>
<dbReference type="OrthoDB" id="9764953at2"/>
<dbReference type="HOGENOM" id="CLU_035499_3_0_0"/>
<organism evidence="4 5">
    <name type="scientific">Dictyoglomus turgidum (strain DSM 6724 / Z-1310)</name>
    <dbReference type="NCBI Taxonomy" id="515635"/>
    <lineage>
        <taxon>Bacteria</taxon>
        <taxon>Pseudomonadati</taxon>
        <taxon>Dictyoglomota</taxon>
        <taxon>Dictyoglomia</taxon>
        <taxon>Dictyoglomales</taxon>
        <taxon>Dictyoglomaceae</taxon>
        <taxon>Dictyoglomus</taxon>
    </lineage>
</organism>
<dbReference type="Gene3D" id="2.60.40.2180">
    <property type="match status" value="1"/>
</dbReference>
<evidence type="ECO:0000259" key="2">
    <source>
        <dbReference type="Pfam" id="PF00326"/>
    </source>
</evidence>
<dbReference type="InParanoid" id="B8E1P3"/>
<dbReference type="InterPro" id="IPR041172">
    <property type="entry name" value="EstA_Ig-like_N"/>
</dbReference>
<feature type="domain" description="Peptidase S9 prolyl oligopeptidase catalytic" evidence="2">
    <location>
        <begin position="280"/>
        <end position="342"/>
    </location>
</feature>
<gene>
    <name evidence="4" type="ordered locus">Dtur_0242</name>
</gene>
<feature type="domain" description="Esterase Ig-like N-terminal" evidence="3">
    <location>
        <begin position="40"/>
        <end position="158"/>
    </location>
</feature>
<protein>
    <submittedName>
        <fullName evidence="4">Phospholipase/Carboxylesterase</fullName>
    </submittedName>
</protein>
<dbReference type="Proteomes" id="UP000007719">
    <property type="component" value="Chromosome"/>
</dbReference>
<dbReference type="InterPro" id="IPR001375">
    <property type="entry name" value="Peptidase_S9_cat"/>
</dbReference>
<dbReference type="EMBL" id="CP001251">
    <property type="protein sequence ID" value="ACK41568.1"/>
    <property type="molecule type" value="Genomic_DNA"/>
</dbReference>
<dbReference type="eggNOG" id="COG4099">
    <property type="taxonomic scope" value="Bacteria"/>
</dbReference>
<dbReference type="Pfam" id="PF00326">
    <property type="entry name" value="Peptidase_S9"/>
    <property type="match status" value="1"/>
</dbReference>
<sequence>MLPALFFLTLFCGGIIFTNYAVFVEGKMSEVLTPHNIPRATIVTRVMPEGERVVAVVLEYDAEINAGNLNLNMFSVKTKLEGKFVERSIKKVYANNNGELLPAPFTNQGRFLVLELNPKEPSAVTATFDPQRFLSKRLKLEYEIEQKVSIKSVDGKEIMPFSLITSEERHLIIDEFKALIYEDKDLGVILPYRFYVPKNIDKNKKYPLVVFLHGAGERGNDNFLHIAWYRGAVTFAEPGQQAEHPCFVLAPQCPADSSWTELLMRGNPFKPTKTLLAVANLIRKIISEENIDSNRIYLTGLSMGGFGTFALLIEHPELFAGAIPICGGADINNLERIRDIPLWIFHAEDDNLVSVEFSRSVVKRLVEIGGKVKYTEFLWGEMERMGYHPHASWIPVYDNEEVIDWLFEQRKR</sequence>
<dbReference type="InterPro" id="IPR029058">
    <property type="entry name" value="AB_hydrolase_fold"/>
</dbReference>
<proteinExistence type="predicted"/>
<accession>B8E1P3</accession>
<evidence type="ECO:0000313" key="4">
    <source>
        <dbReference type="EMBL" id="ACK41568.1"/>
    </source>
</evidence>
<dbReference type="PANTHER" id="PTHR43037">
    <property type="entry name" value="UNNAMED PRODUCT-RELATED"/>
    <property type="match status" value="1"/>
</dbReference>
<reference evidence="5" key="1">
    <citation type="journal article" date="2016" name="Front. Microbiol.">
        <title>The complete genome sequence of hyperthermophile Dictyoglomus turgidum DSM 6724 reveals a specialized carbohydrate fermentor.</title>
        <authorList>
            <person name="Brumm P.J."/>
            <person name="Gowda K."/>
            <person name="Robb F.T."/>
            <person name="Mead D.A."/>
        </authorList>
    </citation>
    <scope>NUCLEOTIDE SEQUENCE [LARGE SCALE GENOMIC DNA]</scope>
    <source>
        <strain evidence="5">DSM 6724 / Z-1310</strain>
    </source>
</reference>
<dbReference type="KEGG" id="dtu:Dtur_0242"/>
<dbReference type="GO" id="GO:0006508">
    <property type="term" value="P:proteolysis"/>
    <property type="evidence" value="ECO:0007669"/>
    <property type="project" value="InterPro"/>
</dbReference>
<evidence type="ECO:0000256" key="1">
    <source>
        <dbReference type="ARBA" id="ARBA00022729"/>
    </source>
</evidence>
<dbReference type="GO" id="GO:0008236">
    <property type="term" value="F:serine-type peptidase activity"/>
    <property type="evidence" value="ECO:0007669"/>
    <property type="project" value="InterPro"/>
</dbReference>
<dbReference type="SUPFAM" id="SSF53474">
    <property type="entry name" value="alpha/beta-Hydrolases"/>
    <property type="match status" value="1"/>
</dbReference>
<dbReference type="EnsemblBacteria" id="ACK41568">
    <property type="protein sequence ID" value="ACK41568"/>
    <property type="gene ID" value="Dtur_0242"/>
</dbReference>
<dbReference type="Pfam" id="PF18435">
    <property type="entry name" value="EstA_Ig_like"/>
    <property type="match status" value="1"/>
</dbReference>
<dbReference type="PANTHER" id="PTHR43037:SF1">
    <property type="entry name" value="BLL1128 PROTEIN"/>
    <property type="match status" value="1"/>
</dbReference>
<name>B8E1P3_DICTD</name>
<evidence type="ECO:0000313" key="5">
    <source>
        <dbReference type="Proteomes" id="UP000007719"/>
    </source>
</evidence>
<dbReference type="Gene3D" id="3.40.50.1820">
    <property type="entry name" value="alpha/beta hydrolase"/>
    <property type="match status" value="1"/>
</dbReference>
<keyword evidence="1" id="KW-0732">Signal</keyword>